<evidence type="ECO:0000313" key="2">
    <source>
        <dbReference type="Proteomes" id="UP000216871"/>
    </source>
</evidence>
<proteinExistence type="predicted"/>
<name>A0A261FHL5_9BIFI</name>
<accession>A0A261FHL5</accession>
<dbReference type="EMBL" id="MWWW01000020">
    <property type="protein sequence ID" value="OZG58568.1"/>
    <property type="molecule type" value="Genomic_DNA"/>
</dbReference>
<dbReference type="Proteomes" id="UP000216871">
    <property type="component" value="Unassembled WGS sequence"/>
</dbReference>
<evidence type="ECO:0000313" key="1">
    <source>
        <dbReference type="EMBL" id="OZG58568.1"/>
    </source>
</evidence>
<sequence length="138" mass="14993">MIKPPNSVEELGGDATQGLRIVALATTGGPEAALTNLTVKPLRLASSTSAKLPSGILEHTLPLRLVQDLYGKRAVHAFAIELHRRAATAHHATGAYPDHRFGVVMVVDQQQIHHAFDDPFHHGLVKPFAQQPVPQRPR</sequence>
<reference evidence="1 2" key="1">
    <citation type="journal article" date="2017" name="BMC Genomics">
        <title>Comparative genomic and phylogenomic analyses of the Bifidobacteriaceae family.</title>
        <authorList>
            <person name="Lugli G.A."/>
            <person name="Milani C."/>
            <person name="Turroni F."/>
            <person name="Duranti S."/>
            <person name="Mancabelli L."/>
            <person name="Mangifesta M."/>
            <person name="Ferrario C."/>
            <person name="Modesto M."/>
            <person name="Mattarelli P."/>
            <person name="Jiri K."/>
            <person name="van Sinderen D."/>
            <person name="Ventura M."/>
        </authorList>
    </citation>
    <scope>NUCLEOTIDE SEQUENCE [LARGE SCALE GENOMIC DNA]</scope>
    <source>
        <strain evidence="1 2">DSM 100196</strain>
    </source>
</reference>
<protein>
    <submittedName>
        <fullName evidence="1">Uncharacterized protein</fullName>
    </submittedName>
</protein>
<keyword evidence="2" id="KW-1185">Reference proteome</keyword>
<gene>
    <name evidence="1" type="ORF">BMYO_1644</name>
</gene>
<dbReference type="AlphaFoldDB" id="A0A261FHL5"/>
<comment type="caution">
    <text evidence="1">The sequence shown here is derived from an EMBL/GenBank/DDBJ whole genome shotgun (WGS) entry which is preliminary data.</text>
</comment>
<organism evidence="1 2">
    <name type="scientific">Bifidobacterium myosotis</name>
    <dbReference type="NCBI Taxonomy" id="1630166"/>
    <lineage>
        <taxon>Bacteria</taxon>
        <taxon>Bacillati</taxon>
        <taxon>Actinomycetota</taxon>
        <taxon>Actinomycetes</taxon>
        <taxon>Bifidobacteriales</taxon>
        <taxon>Bifidobacteriaceae</taxon>
        <taxon>Bifidobacterium</taxon>
    </lineage>
</organism>